<protein>
    <submittedName>
        <fullName evidence="1">Uncharacterized protein</fullName>
    </submittedName>
</protein>
<sequence length="223" mass="25062">MRTQATFLVANHFKAVIVVELAKCHLGRSHVVHGLLAQEKQQQPCSVTVDKAAAGSHVGHQIWVSLLCQRTTIPAFRRRARRTGEPQLRGHIELSEPVDLMRSRILGGWGTAGDPGTSAQLLSPLWRHEAMEFDLGESEVSSEGDDKIMLTRILVLSQHEQLGVLQRSMRVMSIFKMFENMIRSKHISVTFEMSEKSWAACNVTQPVPSHYKAPILKRIATHR</sequence>
<proteinExistence type="predicted"/>
<evidence type="ECO:0000313" key="2">
    <source>
        <dbReference type="Proteomes" id="UP001215280"/>
    </source>
</evidence>
<keyword evidence="2" id="KW-1185">Reference proteome</keyword>
<organism evidence="1 2">
    <name type="scientific">Mycena maculata</name>
    <dbReference type="NCBI Taxonomy" id="230809"/>
    <lineage>
        <taxon>Eukaryota</taxon>
        <taxon>Fungi</taxon>
        <taxon>Dikarya</taxon>
        <taxon>Basidiomycota</taxon>
        <taxon>Agaricomycotina</taxon>
        <taxon>Agaricomycetes</taxon>
        <taxon>Agaricomycetidae</taxon>
        <taxon>Agaricales</taxon>
        <taxon>Marasmiineae</taxon>
        <taxon>Mycenaceae</taxon>
        <taxon>Mycena</taxon>
    </lineage>
</organism>
<comment type="caution">
    <text evidence="1">The sequence shown here is derived from an EMBL/GenBank/DDBJ whole genome shotgun (WGS) entry which is preliminary data.</text>
</comment>
<dbReference type="EMBL" id="JARJLG010000009">
    <property type="protein sequence ID" value="KAJ7777851.1"/>
    <property type="molecule type" value="Genomic_DNA"/>
</dbReference>
<reference evidence="1" key="1">
    <citation type="submission" date="2023-03" db="EMBL/GenBank/DDBJ databases">
        <title>Massive genome expansion in bonnet fungi (Mycena s.s.) driven by repeated elements and novel gene families across ecological guilds.</title>
        <authorList>
            <consortium name="Lawrence Berkeley National Laboratory"/>
            <person name="Harder C.B."/>
            <person name="Miyauchi S."/>
            <person name="Viragh M."/>
            <person name="Kuo A."/>
            <person name="Thoen E."/>
            <person name="Andreopoulos B."/>
            <person name="Lu D."/>
            <person name="Skrede I."/>
            <person name="Drula E."/>
            <person name="Henrissat B."/>
            <person name="Morin E."/>
            <person name="Kohler A."/>
            <person name="Barry K."/>
            <person name="LaButti K."/>
            <person name="Morin E."/>
            <person name="Salamov A."/>
            <person name="Lipzen A."/>
            <person name="Mereny Z."/>
            <person name="Hegedus B."/>
            <person name="Baldrian P."/>
            <person name="Stursova M."/>
            <person name="Weitz H."/>
            <person name="Taylor A."/>
            <person name="Grigoriev I.V."/>
            <person name="Nagy L.G."/>
            <person name="Martin F."/>
            <person name="Kauserud H."/>
        </authorList>
    </citation>
    <scope>NUCLEOTIDE SEQUENCE</scope>
    <source>
        <strain evidence="1">CBHHK188m</strain>
    </source>
</reference>
<gene>
    <name evidence="1" type="ORF">DFH07DRAFT_766084</name>
</gene>
<dbReference type="Proteomes" id="UP001215280">
    <property type="component" value="Unassembled WGS sequence"/>
</dbReference>
<dbReference type="AlphaFoldDB" id="A0AAD7K5Z3"/>
<evidence type="ECO:0000313" key="1">
    <source>
        <dbReference type="EMBL" id="KAJ7777851.1"/>
    </source>
</evidence>
<accession>A0AAD7K5Z3</accession>
<name>A0AAD7K5Z3_9AGAR</name>